<dbReference type="OrthoDB" id="5370059at2759"/>
<dbReference type="SUPFAM" id="SSF51045">
    <property type="entry name" value="WW domain"/>
    <property type="match status" value="1"/>
</dbReference>
<reference evidence="4 5" key="1">
    <citation type="submission" date="2014-11" db="EMBL/GenBank/DDBJ databases">
        <authorList>
            <person name="Zhu J."/>
            <person name="Qi W."/>
            <person name="Song R."/>
        </authorList>
    </citation>
    <scope>NUCLEOTIDE SEQUENCE [LARGE SCALE GENOMIC DNA]</scope>
</reference>
<gene>
    <name evidence="4" type="ORF">Vbra_6616</name>
</gene>
<dbReference type="Gene3D" id="2.20.70.10">
    <property type="match status" value="1"/>
</dbReference>
<dbReference type="InterPro" id="IPR000408">
    <property type="entry name" value="Reg_chr_condens"/>
</dbReference>
<dbReference type="SUPFAM" id="SSF50985">
    <property type="entry name" value="RCC1/BLIP-II"/>
    <property type="match status" value="1"/>
</dbReference>
<dbReference type="InterPro" id="IPR036020">
    <property type="entry name" value="WW_dom_sf"/>
</dbReference>
<sequence length="404" mass="43930">MADNTAEIPPKTGLGGKLMMPIADDKGKWEKEDCSGRICIFEMQHTTGTERDADKLSEALSTRAVEVAAAGAMACLFVCPEKMEPFTITPPEDKHADLANLPVATMSHEHGSFLKDHLLKLTADKAKQSPGGVPEEAKDWVESREEFTGRVYYHNTITGANRWAPPYVDSGTDGLLVSVKVDTFFERLQKVLKTEPKGVIVAHQSWRPDVALQDPPANGFDESLLSRVPTLQITYEAGQELKAVSGRGCEPIASMEVQPFGGVYAWGMGTQGQLALSEVERDRSMRTHENAFTGEKNSFCHSPCYVSNLHEQQVVQIQCGGTHTATVTQGGEVFSWGRGDACGAMLGDLAAMQTDGFGNKIGCVDVPIVVDQLENIAKARRIFCGDNQTFIIADMPHPPFSTPS</sequence>
<evidence type="ECO:0000259" key="3">
    <source>
        <dbReference type="PROSITE" id="PS50020"/>
    </source>
</evidence>
<feature type="domain" description="WW" evidence="3">
    <location>
        <begin position="134"/>
        <end position="168"/>
    </location>
</feature>
<evidence type="ECO:0000313" key="4">
    <source>
        <dbReference type="EMBL" id="CEM39182.1"/>
    </source>
</evidence>
<accession>A0A0G4H5R7</accession>
<dbReference type="PROSITE" id="PS01159">
    <property type="entry name" value="WW_DOMAIN_1"/>
    <property type="match status" value="1"/>
</dbReference>
<protein>
    <recommendedName>
        <fullName evidence="3">WW domain-containing protein</fullName>
    </recommendedName>
</protein>
<dbReference type="Proteomes" id="UP000041254">
    <property type="component" value="Unassembled WGS sequence"/>
</dbReference>
<evidence type="ECO:0000313" key="5">
    <source>
        <dbReference type="Proteomes" id="UP000041254"/>
    </source>
</evidence>
<dbReference type="AlphaFoldDB" id="A0A0G4H5R7"/>
<dbReference type="InterPro" id="IPR001202">
    <property type="entry name" value="WW_dom"/>
</dbReference>
<dbReference type="InterPro" id="IPR009091">
    <property type="entry name" value="RCC1/BLIP-II"/>
</dbReference>
<dbReference type="PANTHER" id="PTHR22870:SF408">
    <property type="entry name" value="OS09G0560450 PROTEIN"/>
    <property type="match status" value="1"/>
</dbReference>
<dbReference type="STRING" id="1169540.A0A0G4H5R7"/>
<dbReference type="EMBL" id="CDMY01001028">
    <property type="protein sequence ID" value="CEM39182.1"/>
    <property type="molecule type" value="Genomic_DNA"/>
</dbReference>
<dbReference type="Pfam" id="PF00415">
    <property type="entry name" value="RCC1"/>
    <property type="match status" value="1"/>
</dbReference>
<evidence type="ECO:0000256" key="2">
    <source>
        <dbReference type="PROSITE-ProRule" id="PRU00235"/>
    </source>
</evidence>
<dbReference type="InParanoid" id="A0A0G4H5R7"/>
<feature type="repeat" description="RCC1" evidence="2">
    <location>
        <begin position="331"/>
        <end position="395"/>
    </location>
</feature>
<organism evidence="4 5">
    <name type="scientific">Vitrella brassicaformis (strain CCMP3155)</name>
    <dbReference type="NCBI Taxonomy" id="1169540"/>
    <lineage>
        <taxon>Eukaryota</taxon>
        <taxon>Sar</taxon>
        <taxon>Alveolata</taxon>
        <taxon>Colpodellida</taxon>
        <taxon>Vitrellaceae</taxon>
        <taxon>Vitrella</taxon>
    </lineage>
</organism>
<dbReference type="PANTHER" id="PTHR22870">
    <property type="entry name" value="REGULATOR OF CHROMOSOME CONDENSATION"/>
    <property type="match status" value="1"/>
</dbReference>
<dbReference type="InterPro" id="IPR051210">
    <property type="entry name" value="Ub_ligase/GEF_domain"/>
</dbReference>
<dbReference type="PROSITE" id="PS50012">
    <property type="entry name" value="RCC1_3"/>
    <property type="match status" value="2"/>
</dbReference>
<keyword evidence="5" id="KW-1185">Reference proteome</keyword>
<name>A0A0G4H5R7_VITBC</name>
<feature type="repeat" description="RCC1" evidence="2">
    <location>
        <begin position="261"/>
        <end position="330"/>
    </location>
</feature>
<proteinExistence type="predicted"/>
<evidence type="ECO:0000256" key="1">
    <source>
        <dbReference type="ARBA" id="ARBA00022737"/>
    </source>
</evidence>
<dbReference type="VEuPathDB" id="CryptoDB:Vbra_6616"/>
<dbReference type="PROSITE" id="PS50020">
    <property type="entry name" value="WW_DOMAIN_2"/>
    <property type="match status" value="1"/>
</dbReference>
<keyword evidence="1" id="KW-0677">Repeat</keyword>
<dbReference type="Gene3D" id="2.130.10.30">
    <property type="entry name" value="Regulator of chromosome condensation 1/beta-lactamase-inhibitor protein II"/>
    <property type="match status" value="1"/>
</dbReference>